<keyword evidence="2" id="KW-1185">Reference proteome</keyword>
<gene>
    <name evidence="1" type="ORF">MCOR_1786</name>
</gene>
<protein>
    <submittedName>
        <fullName evidence="1">Uncharacterized protein</fullName>
    </submittedName>
</protein>
<dbReference type="Proteomes" id="UP000507470">
    <property type="component" value="Unassembled WGS sequence"/>
</dbReference>
<evidence type="ECO:0000313" key="1">
    <source>
        <dbReference type="EMBL" id="CAC5358598.1"/>
    </source>
</evidence>
<dbReference type="EMBL" id="CACVKT020000371">
    <property type="protein sequence ID" value="CAC5358598.1"/>
    <property type="molecule type" value="Genomic_DNA"/>
</dbReference>
<sequence length="212" mass="24319">MRGSKTGLEVRIRSKAPHLLDIDGDSCNHAHNARKAFCKPFHGFAEHLMSDIVEDYKWSTDQRQALEEICGSLNIKYTMPQNYVPHKWLSVYDVILDLQRMNTQSKASKIFSEITIPESSNELERCQLNEPEPSFDTEPNDNTDNLNNELETVLEKENVPNPIFSTSSMNSKMISKATRKDINQFSILCGGNNHMWCYKLEYLHWGKGSTMS</sequence>
<organism evidence="1 2">
    <name type="scientific">Mytilus coruscus</name>
    <name type="common">Sea mussel</name>
    <dbReference type="NCBI Taxonomy" id="42192"/>
    <lineage>
        <taxon>Eukaryota</taxon>
        <taxon>Metazoa</taxon>
        <taxon>Spiralia</taxon>
        <taxon>Lophotrochozoa</taxon>
        <taxon>Mollusca</taxon>
        <taxon>Bivalvia</taxon>
        <taxon>Autobranchia</taxon>
        <taxon>Pteriomorphia</taxon>
        <taxon>Mytilida</taxon>
        <taxon>Mytiloidea</taxon>
        <taxon>Mytilidae</taxon>
        <taxon>Mytilinae</taxon>
        <taxon>Mytilus</taxon>
    </lineage>
</organism>
<name>A0A6J7ZZU6_MYTCO</name>
<accession>A0A6J7ZZU6</accession>
<dbReference type="PANTHER" id="PTHR37162:SF1">
    <property type="entry name" value="BED-TYPE DOMAIN-CONTAINING PROTEIN"/>
    <property type="match status" value="1"/>
</dbReference>
<dbReference type="AlphaFoldDB" id="A0A6J7ZZU6"/>
<proteinExistence type="predicted"/>
<dbReference type="PANTHER" id="PTHR37162">
    <property type="entry name" value="HAT FAMILY DIMERISATION DOMAINCONTAINING PROTEIN-RELATED"/>
    <property type="match status" value="1"/>
</dbReference>
<reference evidence="1 2" key="1">
    <citation type="submission" date="2020-06" db="EMBL/GenBank/DDBJ databases">
        <authorList>
            <person name="Li R."/>
            <person name="Bekaert M."/>
        </authorList>
    </citation>
    <scope>NUCLEOTIDE SEQUENCE [LARGE SCALE GENOMIC DNA]</scope>
    <source>
        <strain evidence="2">wild</strain>
    </source>
</reference>
<evidence type="ECO:0000313" key="2">
    <source>
        <dbReference type="Proteomes" id="UP000507470"/>
    </source>
</evidence>
<dbReference type="OrthoDB" id="6157256at2759"/>